<dbReference type="SUPFAM" id="SSF51905">
    <property type="entry name" value="FAD/NAD(P)-binding domain"/>
    <property type="match status" value="1"/>
</dbReference>
<dbReference type="EMBL" id="AE003849">
    <property type="protein sequence ID" value="AAF84357.1"/>
    <property type="molecule type" value="Genomic_DNA"/>
</dbReference>
<evidence type="ECO:0000256" key="9">
    <source>
        <dbReference type="ARBA" id="ARBA00023027"/>
    </source>
</evidence>
<protein>
    <recommendedName>
        <fullName evidence="4 16">Dihydrolipoyl dehydrogenase</fullName>
        <ecNumber evidence="3 16">1.8.1.4</ecNumber>
    </recommendedName>
</protein>
<feature type="binding site" evidence="14">
    <location>
        <begin position="341"/>
        <end position="344"/>
    </location>
    <ligand>
        <name>FAD</name>
        <dbReference type="ChEBI" id="CHEBI:57692"/>
    </ligand>
</feature>
<feature type="domain" description="FAD/NAD(P)-binding" evidence="18">
    <location>
        <begin position="17"/>
        <end position="350"/>
    </location>
</feature>
<dbReference type="InterPro" id="IPR006258">
    <property type="entry name" value="Lipoamide_DH"/>
</dbReference>
<evidence type="ECO:0000313" key="20">
    <source>
        <dbReference type="Proteomes" id="UP000000812"/>
    </source>
</evidence>
<dbReference type="GO" id="GO:0050660">
    <property type="term" value="F:flavin adenine dinucleotide binding"/>
    <property type="evidence" value="ECO:0007669"/>
    <property type="project" value="InterPro"/>
</dbReference>
<dbReference type="InterPro" id="IPR004099">
    <property type="entry name" value="Pyr_nucl-diS_OxRdtase_dimer"/>
</dbReference>
<evidence type="ECO:0000256" key="7">
    <source>
        <dbReference type="ARBA" id="ARBA00022827"/>
    </source>
</evidence>
<dbReference type="EC" id="1.8.1.4" evidence="3 16"/>
<organism evidence="19 20">
    <name type="scientific">Xylella fastidiosa (strain 9a5c)</name>
    <dbReference type="NCBI Taxonomy" id="160492"/>
    <lineage>
        <taxon>Bacteria</taxon>
        <taxon>Pseudomonadati</taxon>
        <taxon>Pseudomonadota</taxon>
        <taxon>Gammaproteobacteria</taxon>
        <taxon>Lysobacterales</taxon>
        <taxon>Lysobacteraceae</taxon>
        <taxon>Xylella</taxon>
    </lineage>
</organism>
<evidence type="ECO:0000256" key="13">
    <source>
        <dbReference type="PIRSR" id="PIRSR000350-2"/>
    </source>
</evidence>
<dbReference type="PIR" id="D82668">
    <property type="entry name" value="D82668"/>
</dbReference>
<dbReference type="FunFam" id="3.30.390.30:FF:000001">
    <property type="entry name" value="Dihydrolipoyl dehydrogenase"/>
    <property type="match status" value="1"/>
</dbReference>
<dbReference type="GO" id="GO:0004148">
    <property type="term" value="F:dihydrolipoyl dehydrogenase (NADH) activity"/>
    <property type="evidence" value="ECO:0007669"/>
    <property type="project" value="UniProtKB-EC"/>
</dbReference>
<feature type="binding site" evidence="14">
    <location>
        <position position="294"/>
    </location>
    <ligand>
        <name>NAD(+)</name>
        <dbReference type="ChEBI" id="CHEBI:57540"/>
    </ligand>
</feature>
<dbReference type="PRINTS" id="PR00411">
    <property type="entry name" value="PNDRDTASEI"/>
</dbReference>
<evidence type="ECO:0000256" key="15">
    <source>
        <dbReference type="PIRSR" id="PIRSR000350-4"/>
    </source>
</evidence>
<evidence type="ECO:0000256" key="4">
    <source>
        <dbReference type="ARBA" id="ARBA00016961"/>
    </source>
</evidence>
<accession>Q9PD31</accession>
<dbReference type="NCBIfam" id="TIGR01350">
    <property type="entry name" value="lipoamide_DH"/>
    <property type="match status" value="1"/>
</dbReference>
<dbReference type="eggNOG" id="COG1249">
    <property type="taxonomic scope" value="Bacteria"/>
</dbReference>
<feature type="binding site" evidence="14">
    <location>
        <begin position="200"/>
        <end position="207"/>
    </location>
    <ligand>
        <name>NAD(+)</name>
        <dbReference type="ChEBI" id="CHEBI:57540"/>
    </ligand>
</feature>
<comment type="subcellular location">
    <subcellularLocation>
        <location evidence="1">Cytoplasm</location>
    </subcellularLocation>
</comment>
<name>Q9PD31_XYLFA</name>
<evidence type="ECO:0000256" key="16">
    <source>
        <dbReference type="RuleBase" id="RU003692"/>
    </source>
</evidence>
<dbReference type="InterPro" id="IPR023753">
    <property type="entry name" value="FAD/NAD-binding_dom"/>
</dbReference>
<feature type="binding site" evidence="14">
    <location>
        <position position="335"/>
    </location>
    <ligand>
        <name>FAD</name>
        <dbReference type="ChEBI" id="CHEBI:57692"/>
    </ligand>
</feature>
<evidence type="ECO:0000256" key="2">
    <source>
        <dbReference type="ARBA" id="ARBA00007532"/>
    </source>
</evidence>
<comment type="miscellaneous">
    <text evidence="16">The active site is a redox-active disulfide bond.</text>
</comment>
<keyword evidence="6 16" id="KW-0285">Flavoprotein</keyword>
<feature type="domain" description="Pyridine nucleotide-disulphide oxidoreductase dimerisation" evidence="17">
    <location>
        <begin position="369"/>
        <end position="477"/>
    </location>
</feature>
<dbReference type="InterPro" id="IPR016156">
    <property type="entry name" value="FAD/NAD-linked_Rdtase_dimer_sf"/>
</dbReference>
<evidence type="ECO:0000256" key="5">
    <source>
        <dbReference type="ARBA" id="ARBA00022490"/>
    </source>
</evidence>
<dbReference type="SUPFAM" id="SSF55424">
    <property type="entry name" value="FAD/NAD-linked reductases, dimerisation (C-terminal) domain"/>
    <property type="match status" value="1"/>
</dbReference>
<sequence>MTLQLNKNRKTAMSEHYDVVVIGAGPAGYHAAIRAAQLGLKVACVDAALGKDGKPALGGTCLRVGCIPSKALLDSSRQYWNMGHLFNEHGISFKDAKIDVATMIARKDKIVKQFTGGIAMLFKANKITPYYGFAQLQPGNVVKVKQHEGKNIELKGANVILAAGSDSVELPFATFDGETIVDNIGALDFIKVPKRLAVIGAGVIGLELGSVWKRLGAEVTILEAMPDFLAAVDADVAKTAAKEFKQQGLDIKLGAKVSRTEISSKNNKKEVIVTYTDASGKQTFTVDKLLVAVGRKAATKGLLADGTGVQLNERGQIVVDEHCHTGVDGVWAIGDCVRGPMLAHKGFEEGIAVAELIAGLPGHVNFETIPWVIYTEPEIAWVGKTEQELKANNIPYKAGSFPFAAVGRAVAMAEPSGFVKVLAHAETDRVLGLHLIGVNVSELVHEGVLAMEFSGSADDLARICHAHPTLSEAIHDAAMAVSKRAIHKAN</sequence>
<feature type="binding site" evidence="14">
    <location>
        <position position="223"/>
    </location>
    <ligand>
        <name>NAD(+)</name>
        <dbReference type="ChEBI" id="CHEBI:57540"/>
    </ligand>
</feature>
<dbReference type="KEGG" id="xfa:XF_1548"/>
<evidence type="ECO:0000256" key="12">
    <source>
        <dbReference type="ARBA" id="ARBA00049187"/>
    </source>
</evidence>
<dbReference type="PANTHER" id="PTHR22912:SF224">
    <property type="entry name" value="DIHYDROLIPOYL DEHYDROGENASE"/>
    <property type="match status" value="1"/>
</dbReference>
<dbReference type="Proteomes" id="UP000000812">
    <property type="component" value="Chromosome"/>
</dbReference>
<reference evidence="19 20" key="1">
    <citation type="journal article" date="2000" name="Nature">
        <title>The genome sequence of the plant pathogen Xylella fastidiosa.</title>
        <authorList>
            <person name="Simpson A.J."/>
            <person name="Reinach F.C."/>
            <person name="Arruda P."/>
            <person name="Abreu F.A."/>
            <person name="Acencio M."/>
            <person name="Alvarenga R."/>
            <person name="Alves L.M."/>
            <person name="Araya J.E."/>
            <person name="Baia G.S."/>
            <person name="Baptista C.S."/>
            <person name="Barros M.H."/>
            <person name="Bonaccorsi E.D."/>
            <person name="Bordin S."/>
            <person name="Bove J.M."/>
            <person name="Briones M.R."/>
            <person name="Bueno M.R."/>
            <person name="Camargo A.A."/>
            <person name="Camargo L.E."/>
            <person name="Carraro D.M."/>
            <person name="Carrer H."/>
            <person name="Colauto N.B."/>
            <person name="Colombo C."/>
            <person name="Costa F.F."/>
            <person name="Costa M.C."/>
            <person name="Costa-Neto C.M."/>
            <person name="Coutinho L.L."/>
            <person name="Cristofani M."/>
            <person name="Dias-Neto E."/>
            <person name="Docena C."/>
            <person name="El-Dorry H."/>
            <person name="Facincani A.P."/>
            <person name="Ferreira A.J."/>
            <person name="Ferreira V.C."/>
            <person name="Ferro J.A."/>
            <person name="Fraga J.S."/>
            <person name="Franca S.C."/>
            <person name="Franco M.C."/>
            <person name="Frohme M."/>
            <person name="Furlan L.R."/>
            <person name="Garnier M."/>
            <person name="Goldman G.H."/>
            <person name="Goldman M.H."/>
            <person name="Gomes S.L."/>
            <person name="Gruber A."/>
            <person name="Ho P.L."/>
            <person name="Hoheisel J.D."/>
            <person name="Junqueira M.L."/>
            <person name="Kemper E.L."/>
            <person name="Kitajima J.P."/>
            <person name="Krieger J.E."/>
            <person name="Kuramae E.E."/>
            <person name="Laigret F."/>
            <person name="Lambais M.R."/>
            <person name="Leite L.C."/>
            <person name="Lemos E.G."/>
            <person name="Lemos M.V."/>
            <person name="Lopes S.A."/>
            <person name="Lopes C.R."/>
            <person name="Machado J.A."/>
            <person name="Machado M.A."/>
            <person name="Madeira A.M."/>
            <person name="Madeira H.M."/>
            <person name="Marino C.L."/>
            <person name="Marques M.V."/>
            <person name="Martins E.A."/>
            <person name="Martins E.M."/>
            <person name="Matsukuma A.Y."/>
            <person name="Menck C.F."/>
            <person name="Miracca E.C."/>
            <person name="Miyaki C.Y."/>
            <person name="Monteriro-Vitorello C.B."/>
            <person name="Moon D.H."/>
            <person name="Nagai M.A."/>
            <person name="Nascimento A.L."/>
            <person name="Netto L.E."/>
            <person name="Nhani A.Jr."/>
            <person name="Nobrega F.G."/>
            <person name="Nunes L.R."/>
            <person name="Oliveira M.A."/>
            <person name="de Oliveira M.C."/>
            <person name="de Oliveira R.C."/>
            <person name="Palmieri D.A."/>
            <person name="Paris A."/>
            <person name="Peixoto B.R."/>
            <person name="Pereira G.A."/>
            <person name="Pereira H.A.Jr."/>
            <person name="Pesquero J.B."/>
            <person name="Quaggio R.B."/>
            <person name="Roberto P.G."/>
            <person name="Rodrigues V."/>
            <person name="de M Rosa A.J."/>
            <person name="de Rosa V.E.Jr."/>
            <person name="de Sa R.G."/>
            <person name="Santelli R.V."/>
            <person name="Sawasaki H.E."/>
            <person name="da Silva A.C."/>
            <person name="da Silva A.M."/>
            <person name="da Silva F.R."/>
            <person name="da Silva W.A.Jr."/>
            <person name="da Silveira J.F."/>
            <person name="Silvestri M.L."/>
            <person name="Siqueira W.J."/>
            <person name="de Souza A.A."/>
            <person name="de Souza A.P."/>
            <person name="Terenzi M.F."/>
            <person name="Truffi D."/>
            <person name="Tsai S.M."/>
            <person name="Tsuhako M.H."/>
            <person name="Vallada H."/>
            <person name="Van Sluys M.A."/>
            <person name="Verjovski-Almeida S."/>
            <person name="Vettore A.L."/>
            <person name="Zago M.A."/>
            <person name="Zatz M."/>
            <person name="Meidanis J."/>
            <person name="Setubal J.C."/>
        </authorList>
    </citation>
    <scope>NUCLEOTIDE SEQUENCE [LARGE SCALE GENOMIC DNA]</scope>
    <source>
        <strain evidence="19 20">9a5c</strain>
    </source>
</reference>
<keyword evidence="5" id="KW-0963">Cytoplasm</keyword>
<dbReference type="Pfam" id="PF02852">
    <property type="entry name" value="Pyr_redox_dim"/>
    <property type="match status" value="1"/>
</dbReference>
<dbReference type="GO" id="GO:0006103">
    <property type="term" value="P:2-oxoglutarate metabolic process"/>
    <property type="evidence" value="ECO:0007669"/>
    <property type="project" value="TreeGrafter"/>
</dbReference>
<keyword evidence="9 14" id="KW-0520">NAD</keyword>
<evidence type="ECO:0000313" key="19">
    <source>
        <dbReference type="EMBL" id="AAF84357.1"/>
    </source>
</evidence>
<feature type="disulfide bond" description="Redox-active" evidence="15">
    <location>
        <begin position="61"/>
        <end position="66"/>
    </location>
</feature>
<comment type="catalytic activity">
    <reaction evidence="12 16">
        <text>N(6)-[(R)-dihydrolipoyl]-L-lysyl-[protein] + NAD(+) = N(6)-[(R)-lipoyl]-L-lysyl-[protein] + NADH + H(+)</text>
        <dbReference type="Rhea" id="RHEA:15045"/>
        <dbReference type="Rhea" id="RHEA-COMP:10474"/>
        <dbReference type="Rhea" id="RHEA-COMP:10475"/>
        <dbReference type="ChEBI" id="CHEBI:15378"/>
        <dbReference type="ChEBI" id="CHEBI:57540"/>
        <dbReference type="ChEBI" id="CHEBI:57945"/>
        <dbReference type="ChEBI" id="CHEBI:83099"/>
        <dbReference type="ChEBI" id="CHEBI:83100"/>
        <dbReference type="EC" id="1.8.1.4"/>
    </reaction>
</comment>
<evidence type="ECO:0000259" key="17">
    <source>
        <dbReference type="Pfam" id="PF02852"/>
    </source>
</evidence>
<dbReference type="InterPro" id="IPR001100">
    <property type="entry name" value="Pyr_nuc-diS_OxRdtase"/>
</dbReference>
<comment type="similarity">
    <text evidence="2 16">Belongs to the class-I pyridine nucleotide-disulfide oxidoreductase family.</text>
</comment>
<keyword evidence="11 16" id="KW-0676">Redox-active center</keyword>
<dbReference type="PIRSF" id="PIRSF000350">
    <property type="entry name" value="Mercury_reductase_MerA"/>
    <property type="match status" value="1"/>
</dbReference>
<evidence type="ECO:0000259" key="18">
    <source>
        <dbReference type="Pfam" id="PF07992"/>
    </source>
</evidence>
<dbReference type="AlphaFoldDB" id="Q9PD31"/>
<keyword evidence="7 14" id="KW-0274">FAD</keyword>
<comment type="cofactor">
    <cofactor evidence="14 16">
        <name>FAD</name>
        <dbReference type="ChEBI" id="CHEBI:57692"/>
    </cofactor>
    <text evidence="14 16">Binds 1 FAD per subunit.</text>
</comment>
<dbReference type="Pfam" id="PF07992">
    <property type="entry name" value="Pyr_redox_2"/>
    <property type="match status" value="1"/>
</dbReference>
<feature type="active site" description="Proton acceptor" evidence="13">
    <location>
        <position position="467"/>
    </location>
</feature>
<evidence type="ECO:0000256" key="1">
    <source>
        <dbReference type="ARBA" id="ARBA00004496"/>
    </source>
</evidence>
<evidence type="ECO:0000256" key="3">
    <source>
        <dbReference type="ARBA" id="ARBA00012608"/>
    </source>
</evidence>
<evidence type="ECO:0000256" key="14">
    <source>
        <dbReference type="PIRSR" id="PIRSR000350-3"/>
    </source>
</evidence>
<dbReference type="PRINTS" id="PR00368">
    <property type="entry name" value="FADPNR"/>
</dbReference>
<dbReference type="STRING" id="160492.XF_1548"/>
<dbReference type="InterPro" id="IPR036188">
    <property type="entry name" value="FAD/NAD-bd_sf"/>
</dbReference>
<keyword evidence="8 16" id="KW-0560">Oxidoreductase</keyword>
<dbReference type="InterPro" id="IPR050151">
    <property type="entry name" value="Class-I_Pyr_Nuc-Dis_Oxidored"/>
</dbReference>
<dbReference type="HOGENOM" id="CLU_016755_0_1_6"/>
<keyword evidence="14" id="KW-0547">Nucleotide-binding</keyword>
<dbReference type="PANTHER" id="PTHR22912">
    <property type="entry name" value="DISULFIDE OXIDOREDUCTASE"/>
    <property type="match status" value="1"/>
</dbReference>
<dbReference type="InterPro" id="IPR012999">
    <property type="entry name" value="Pyr_OxRdtase_I_AS"/>
</dbReference>
<keyword evidence="10" id="KW-1015">Disulfide bond</keyword>
<evidence type="ECO:0000256" key="11">
    <source>
        <dbReference type="ARBA" id="ARBA00023284"/>
    </source>
</evidence>
<dbReference type="Gene3D" id="3.30.390.30">
    <property type="match status" value="1"/>
</dbReference>
<dbReference type="GO" id="GO:0005737">
    <property type="term" value="C:cytoplasm"/>
    <property type="evidence" value="ECO:0007669"/>
    <property type="project" value="UniProtKB-SubCell"/>
</dbReference>
<evidence type="ECO:0000256" key="6">
    <source>
        <dbReference type="ARBA" id="ARBA00022630"/>
    </source>
</evidence>
<proteinExistence type="inferred from homology"/>
<gene>
    <name evidence="19" type="ordered locus">XF_1548</name>
</gene>
<dbReference type="Gene3D" id="3.50.50.60">
    <property type="entry name" value="FAD/NAD(P)-binding domain"/>
    <property type="match status" value="2"/>
</dbReference>
<evidence type="ECO:0000256" key="10">
    <source>
        <dbReference type="ARBA" id="ARBA00023157"/>
    </source>
</evidence>
<evidence type="ECO:0000256" key="8">
    <source>
        <dbReference type="ARBA" id="ARBA00023002"/>
    </source>
</evidence>
<feature type="binding site" evidence="14">
    <location>
        <position position="70"/>
    </location>
    <ligand>
        <name>FAD</name>
        <dbReference type="ChEBI" id="CHEBI:57692"/>
    </ligand>
</feature>
<dbReference type="PROSITE" id="PS00076">
    <property type="entry name" value="PYRIDINE_REDOX_1"/>
    <property type="match status" value="1"/>
</dbReference>